<keyword evidence="5" id="KW-1185">Reference proteome</keyword>
<dbReference type="InterPro" id="IPR023753">
    <property type="entry name" value="FAD/NAD-binding_dom"/>
</dbReference>
<evidence type="ECO:0000256" key="1">
    <source>
        <dbReference type="ARBA" id="ARBA00022630"/>
    </source>
</evidence>
<dbReference type="EMBL" id="CP029210">
    <property type="protein sequence ID" value="AWI54777.1"/>
    <property type="molecule type" value="Genomic_DNA"/>
</dbReference>
<evidence type="ECO:0000313" key="5">
    <source>
        <dbReference type="Proteomes" id="UP000244892"/>
    </source>
</evidence>
<dbReference type="OrthoDB" id="9786503at2"/>
<proteinExistence type="predicted"/>
<dbReference type="PRINTS" id="PR00368">
    <property type="entry name" value="FADPNR"/>
</dbReference>
<dbReference type="Pfam" id="PF07992">
    <property type="entry name" value="Pyr_redox_2"/>
    <property type="match status" value="1"/>
</dbReference>
<evidence type="ECO:0000259" key="3">
    <source>
        <dbReference type="Pfam" id="PF07992"/>
    </source>
</evidence>
<feature type="domain" description="FAD/NAD(P)-binding" evidence="3">
    <location>
        <begin position="10"/>
        <end position="288"/>
    </location>
</feature>
<organism evidence="4 5">
    <name type="scientific">Aquabacterium olei</name>
    <dbReference type="NCBI Taxonomy" id="1296669"/>
    <lineage>
        <taxon>Bacteria</taxon>
        <taxon>Pseudomonadati</taxon>
        <taxon>Pseudomonadota</taxon>
        <taxon>Betaproteobacteria</taxon>
        <taxon>Burkholderiales</taxon>
        <taxon>Aquabacterium</taxon>
    </lineage>
</organism>
<accession>A0A2U8FV79</accession>
<keyword evidence="2" id="KW-0560">Oxidoreductase</keyword>
<dbReference type="InterPro" id="IPR050097">
    <property type="entry name" value="Ferredoxin-NADP_redctase_2"/>
</dbReference>
<dbReference type="InterPro" id="IPR036188">
    <property type="entry name" value="FAD/NAD-bd_sf"/>
</dbReference>
<dbReference type="Proteomes" id="UP000244892">
    <property type="component" value="Chromosome"/>
</dbReference>
<dbReference type="PANTHER" id="PTHR48105">
    <property type="entry name" value="THIOREDOXIN REDUCTASE 1-RELATED-RELATED"/>
    <property type="match status" value="1"/>
</dbReference>
<dbReference type="KEGG" id="aon:DEH84_16150"/>
<reference evidence="4 5" key="1">
    <citation type="submission" date="2018-05" db="EMBL/GenBank/DDBJ databases">
        <title>complete genome sequence of Aquabacterium olei NBRC 110486.</title>
        <authorList>
            <person name="Tang B."/>
            <person name="Chang J."/>
            <person name="Zhang L."/>
            <person name="Yang H."/>
        </authorList>
    </citation>
    <scope>NUCLEOTIDE SEQUENCE [LARGE SCALE GENOMIC DNA]</scope>
    <source>
        <strain evidence="4 5">NBRC 110486</strain>
    </source>
</reference>
<dbReference type="PRINTS" id="PR00469">
    <property type="entry name" value="PNDRDTASEII"/>
</dbReference>
<dbReference type="Gene3D" id="3.50.50.60">
    <property type="entry name" value="FAD/NAD(P)-binding domain"/>
    <property type="match status" value="2"/>
</dbReference>
<sequence length="299" mass="31960">MDPVSQPPVDCVIVGGGPAGLTAAIYLARFQRTIRVLDSGEARALRIPRSHNVPGFPDGIAGPELLARLRAQLLRQGGAVTGARATGLAHRDDLFMVHVGGLRWPARRVLLATGARDREVEIPGLRAVRSVGLLRECPICDAHEHRGRRIGVIGCSPHAVREALFLRHFSEDVQLLPIRPSDILAREDFESLQARQIGWRPGGIHHVEHRSGRLQVHRVVGEPLTVDVLYAALGCQPAADLGRAVQAQCEAGGNLVIDTRCQTTCPGLFAAGDVTSGLDQIVVAMAQGAVAATAIHNSL</sequence>
<dbReference type="SUPFAM" id="SSF51905">
    <property type="entry name" value="FAD/NAD(P)-binding domain"/>
    <property type="match status" value="1"/>
</dbReference>
<evidence type="ECO:0000313" key="4">
    <source>
        <dbReference type="EMBL" id="AWI54777.1"/>
    </source>
</evidence>
<dbReference type="AlphaFoldDB" id="A0A2U8FV79"/>
<protein>
    <recommendedName>
        <fullName evidence="3">FAD/NAD(P)-binding domain-containing protein</fullName>
    </recommendedName>
</protein>
<dbReference type="RefSeq" id="WP_109037795.1">
    <property type="nucleotide sequence ID" value="NZ_CP029210.1"/>
</dbReference>
<evidence type="ECO:0000256" key="2">
    <source>
        <dbReference type="ARBA" id="ARBA00023002"/>
    </source>
</evidence>
<name>A0A2U8FV79_9BURK</name>
<keyword evidence="1" id="KW-0285">Flavoprotein</keyword>
<gene>
    <name evidence="4" type="ORF">DEH84_16150</name>
</gene>
<dbReference type="GO" id="GO:0016491">
    <property type="term" value="F:oxidoreductase activity"/>
    <property type="evidence" value="ECO:0007669"/>
    <property type="project" value="UniProtKB-KW"/>
</dbReference>